<evidence type="ECO:0000313" key="4">
    <source>
        <dbReference type="Proteomes" id="UP000019132"/>
    </source>
</evidence>
<dbReference type="AlphaFoldDB" id="K3WL29"/>
<dbReference type="InterPro" id="IPR017441">
    <property type="entry name" value="Protein_kinase_ATP_BS"/>
</dbReference>
<dbReference type="GO" id="GO:0004672">
    <property type="term" value="F:protein kinase activity"/>
    <property type="evidence" value="ECO:0007669"/>
    <property type="project" value="InterPro"/>
</dbReference>
<keyword evidence="1" id="KW-0547">Nucleotide-binding</keyword>
<accession>K3WL29</accession>
<dbReference type="InterPro" id="IPR001245">
    <property type="entry name" value="Ser-Thr/Tyr_kinase_cat_dom"/>
</dbReference>
<proteinExistence type="predicted"/>
<protein>
    <recommendedName>
        <fullName evidence="2">Protein kinase domain-containing protein</fullName>
    </recommendedName>
</protein>
<dbReference type="Gene3D" id="3.30.200.20">
    <property type="entry name" value="Phosphorylase Kinase, domain 1"/>
    <property type="match status" value="1"/>
</dbReference>
<dbReference type="InParanoid" id="K3WL29"/>
<dbReference type="InterPro" id="IPR011009">
    <property type="entry name" value="Kinase-like_dom_sf"/>
</dbReference>
<dbReference type="STRING" id="431595.K3WL29"/>
<dbReference type="SUPFAM" id="SSF56112">
    <property type="entry name" value="Protein kinase-like (PK-like)"/>
    <property type="match status" value="1"/>
</dbReference>
<evidence type="ECO:0000313" key="3">
    <source>
        <dbReference type="EnsemblProtists" id="PYU1_T005671"/>
    </source>
</evidence>
<dbReference type="EnsemblProtists" id="PYU1_T005671">
    <property type="protein sequence ID" value="PYU1_T005671"/>
    <property type="gene ID" value="PYU1_G005660"/>
</dbReference>
<dbReference type="PROSITE" id="PS50011">
    <property type="entry name" value="PROTEIN_KINASE_DOM"/>
    <property type="match status" value="1"/>
</dbReference>
<dbReference type="PROSITE" id="PS00107">
    <property type="entry name" value="PROTEIN_KINASE_ATP"/>
    <property type="match status" value="1"/>
</dbReference>
<dbReference type="HOGENOM" id="CLU_1158995_0_0_1"/>
<keyword evidence="4" id="KW-1185">Reference proteome</keyword>
<feature type="binding site" evidence="1">
    <location>
        <position position="164"/>
    </location>
    <ligand>
        <name>ATP</name>
        <dbReference type="ChEBI" id="CHEBI:30616"/>
    </ligand>
</feature>
<name>K3WL29_GLOUD</name>
<reference evidence="3" key="3">
    <citation type="submission" date="2015-02" db="UniProtKB">
        <authorList>
            <consortium name="EnsemblProtists"/>
        </authorList>
    </citation>
    <scope>IDENTIFICATION</scope>
    <source>
        <strain evidence="3">DAOM BR144</strain>
    </source>
</reference>
<dbReference type="Proteomes" id="UP000019132">
    <property type="component" value="Unassembled WGS sequence"/>
</dbReference>
<dbReference type="Pfam" id="PF07714">
    <property type="entry name" value="PK_Tyr_Ser-Thr"/>
    <property type="match status" value="1"/>
</dbReference>
<dbReference type="InterPro" id="IPR000719">
    <property type="entry name" value="Prot_kinase_dom"/>
</dbReference>
<evidence type="ECO:0000256" key="1">
    <source>
        <dbReference type="PROSITE-ProRule" id="PRU10141"/>
    </source>
</evidence>
<sequence length="240" mass="27072">MVVKDEEYDVTRFFPVWRELSPNSSIGPYAVGKLKLRIRFEPTRDATPALLPPATQPPTRLPFLPANFGDALNLKRKQLKNSVAPEHNSLPTTTQLQLHPLEFDATASEKIMREIERDAVLANFAPDQVEFVKPIGEGIHSCVYHGRWVHGAEGRHLTKDIAIKEFRYVNSFPPPNVLATFRHEYQLLELCARENACNVVRYLGVLLKPRPAIITEFFPCGSLAACMKDGPTWSQVSLVK</sequence>
<keyword evidence="1" id="KW-0067">ATP-binding</keyword>
<reference evidence="4" key="1">
    <citation type="journal article" date="2010" name="Genome Biol.">
        <title>Genome sequence of the necrotrophic plant pathogen Pythium ultimum reveals original pathogenicity mechanisms and effector repertoire.</title>
        <authorList>
            <person name="Levesque C.A."/>
            <person name="Brouwer H."/>
            <person name="Cano L."/>
            <person name="Hamilton J.P."/>
            <person name="Holt C."/>
            <person name="Huitema E."/>
            <person name="Raffaele S."/>
            <person name="Robideau G.P."/>
            <person name="Thines M."/>
            <person name="Win J."/>
            <person name="Zerillo M.M."/>
            <person name="Beakes G.W."/>
            <person name="Boore J.L."/>
            <person name="Busam D."/>
            <person name="Dumas B."/>
            <person name="Ferriera S."/>
            <person name="Fuerstenberg S.I."/>
            <person name="Gachon C.M."/>
            <person name="Gaulin E."/>
            <person name="Govers F."/>
            <person name="Grenville-Briggs L."/>
            <person name="Horner N."/>
            <person name="Hostetler J."/>
            <person name="Jiang R.H."/>
            <person name="Johnson J."/>
            <person name="Krajaejun T."/>
            <person name="Lin H."/>
            <person name="Meijer H.J."/>
            <person name="Moore B."/>
            <person name="Morris P."/>
            <person name="Phuntmart V."/>
            <person name="Puiu D."/>
            <person name="Shetty J."/>
            <person name="Stajich J.E."/>
            <person name="Tripathy S."/>
            <person name="Wawra S."/>
            <person name="van West P."/>
            <person name="Whitty B.R."/>
            <person name="Coutinho P.M."/>
            <person name="Henrissat B."/>
            <person name="Martin F."/>
            <person name="Thomas P.D."/>
            <person name="Tyler B.M."/>
            <person name="De Vries R.P."/>
            <person name="Kamoun S."/>
            <person name="Yandell M."/>
            <person name="Tisserat N."/>
            <person name="Buell C.R."/>
        </authorList>
    </citation>
    <scope>NUCLEOTIDE SEQUENCE</scope>
    <source>
        <strain evidence="4">DAOM:BR144</strain>
    </source>
</reference>
<dbReference type="eggNOG" id="KOG0192">
    <property type="taxonomic scope" value="Eukaryota"/>
</dbReference>
<dbReference type="GO" id="GO:0005524">
    <property type="term" value="F:ATP binding"/>
    <property type="evidence" value="ECO:0007669"/>
    <property type="project" value="UniProtKB-UniRule"/>
</dbReference>
<dbReference type="VEuPathDB" id="FungiDB:PYU1_G005660"/>
<evidence type="ECO:0000259" key="2">
    <source>
        <dbReference type="PROSITE" id="PS50011"/>
    </source>
</evidence>
<feature type="domain" description="Protein kinase" evidence="2">
    <location>
        <begin position="129"/>
        <end position="240"/>
    </location>
</feature>
<reference evidence="4" key="2">
    <citation type="submission" date="2010-04" db="EMBL/GenBank/DDBJ databases">
        <authorList>
            <person name="Buell R."/>
            <person name="Hamilton J."/>
            <person name="Hostetler J."/>
        </authorList>
    </citation>
    <scope>NUCLEOTIDE SEQUENCE [LARGE SCALE GENOMIC DNA]</scope>
    <source>
        <strain evidence="4">DAOM:BR144</strain>
    </source>
</reference>
<organism evidence="3 4">
    <name type="scientific">Globisporangium ultimum (strain ATCC 200006 / CBS 805.95 / DAOM BR144)</name>
    <name type="common">Pythium ultimum</name>
    <dbReference type="NCBI Taxonomy" id="431595"/>
    <lineage>
        <taxon>Eukaryota</taxon>
        <taxon>Sar</taxon>
        <taxon>Stramenopiles</taxon>
        <taxon>Oomycota</taxon>
        <taxon>Peronosporomycetes</taxon>
        <taxon>Pythiales</taxon>
        <taxon>Pythiaceae</taxon>
        <taxon>Globisporangium</taxon>
    </lineage>
</organism>
<dbReference type="EMBL" id="GL376573">
    <property type="status" value="NOT_ANNOTATED_CDS"/>
    <property type="molecule type" value="Genomic_DNA"/>
</dbReference>